<evidence type="ECO:0000313" key="1">
    <source>
        <dbReference type="EMBL" id="ESU23615.1"/>
    </source>
</evidence>
<protein>
    <submittedName>
        <fullName evidence="1">Uncharacterized protein</fullName>
    </submittedName>
</protein>
<reference evidence="1 2" key="1">
    <citation type="submission" date="2013-08" db="EMBL/GenBank/DDBJ databases">
        <title>Flavobacterium saliperosum type strain genome sequencing.</title>
        <authorList>
            <person name="Lee K."/>
            <person name="Yi H."/>
            <person name="Park S."/>
            <person name="Chun J."/>
        </authorList>
    </citation>
    <scope>NUCLEOTIDE SEQUENCE [LARGE SCALE GENOMIC DNA]</scope>
    <source>
        <strain evidence="1 2">S13</strain>
    </source>
</reference>
<dbReference type="Proteomes" id="UP000018234">
    <property type="component" value="Unassembled WGS sequence"/>
</dbReference>
<evidence type="ECO:0000313" key="2">
    <source>
        <dbReference type="Proteomes" id="UP000018234"/>
    </source>
</evidence>
<dbReference type="EMBL" id="AVFO01000042">
    <property type="protein sequence ID" value="ESU23615.1"/>
    <property type="molecule type" value="Genomic_DNA"/>
</dbReference>
<comment type="caution">
    <text evidence="1">The sequence shown here is derived from an EMBL/GenBank/DDBJ whole genome shotgun (WGS) entry which is preliminary data.</text>
</comment>
<gene>
    <name evidence="1" type="ORF">FSS13T_23450</name>
</gene>
<sequence length="37" mass="4219">MPLSLRFAARIPALSGLVSRPLEYLKEYKRIRSESAV</sequence>
<organism evidence="1 2">
    <name type="scientific">Flavobacterium saliperosum S13</name>
    <dbReference type="NCBI Taxonomy" id="1341155"/>
    <lineage>
        <taxon>Bacteria</taxon>
        <taxon>Pseudomonadati</taxon>
        <taxon>Bacteroidota</taxon>
        <taxon>Flavobacteriia</taxon>
        <taxon>Flavobacteriales</taxon>
        <taxon>Flavobacteriaceae</taxon>
        <taxon>Flavobacterium</taxon>
    </lineage>
</organism>
<accession>A0ABN0QEA2</accession>
<name>A0ABN0QEA2_9FLAO</name>
<proteinExistence type="predicted"/>
<keyword evidence="2" id="KW-1185">Reference proteome</keyword>